<proteinExistence type="predicted"/>
<comment type="caution">
    <text evidence="2">The sequence shown here is derived from an EMBL/GenBank/DDBJ whole genome shotgun (WGS) entry which is preliminary data.</text>
</comment>
<evidence type="ECO:0000313" key="2">
    <source>
        <dbReference type="EMBL" id="GER30339.1"/>
    </source>
</evidence>
<gene>
    <name evidence="2" type="ORF">STAS_06265</name>
</gene>
<evidence type="ECO:0000313" key="3">
    <source>
        <dbReference type="Proteomes" id="UP000325081"/>
    </source>
</evidence>
<dbReference type="Proteomes" id="UP000325081">
    <property type="component" value="Unassembled WGS sequence"/>
</dbReference>
<accession>A0A5A7PBX8</accession>
<organism evidence="2 3">
    <name type="scientific">Striga asiatica</name>
    <name type="common">Asiatic witchweed</name>
    <name type="synonym">Buchnera asiatica</name>
    <dbReference type="NCBI Taxonomy" id="4170"/>
    <lineage>
        <taxon>Eukaryota</taxon>
        <taxon>Viridiplantae</taxon>
        <taxon>Streptophyta</taxon>
        <taxon>Embryophyta</taxon>
        <taxon>Tracheophyta</taxon>
        <taxon>Spermatophyta</taxon>
        <taxon>Magnoliopsida</taxon>
        <taxon>eudicotyledons</taxon>
        <taxon>Gunneridae</taxon>
        <taxon>Pentapetalae</taxon>
        <taxon>asterids</taxon>
        <taxon>lamiids</taxon>
        <taxon>Lamiales</taxon>
        <taxon>Orobanchaceae</taxon>
        <taxon>Buchnereae</taxon>
        <taxon>Striga</taxon>
    </lineage>
</organism>
<evidence type="ECO:0000256" key="1">
    <source>
        <dbReference type="SAM" id="MobiDB-lite"/>
    </source>
</evidence>
<feature type="region of interest" description="Disordered" evidence="1">
    <location>
        <begin position="157"/>
        <end position="189"/>
    </location>
</feature>
<name>A0A5A7PBX8_STRAF</name>
<keyword evidence="3" id="KW-1185">Reference proteome</keyword>
<feature type="compositionally biased region" description="Gly residues" evidence="1">
    <location>
        <begin position="162"/>
        <end position="172"/>
    </location>
</feature>
<keyword evidence="2" id="KW-0378">Hydrolase</keyword>
<sequence length="202" mass="22907">IQYSRRRPQPLVEGLLHALGDDRRPAERARLLIVVHPAVQAAPVEYVPTVRQPPDLVLASELVQAHRAALRRPLRQIREPHHRERLADERRRHRSDIRPGFVQCGVRRHRFKLQVGVPEPEEREDGGREFTNEFQKRQQVDEQFGEKHVGVTHRKTHFPIGDGNGADEGSVGGEKLNDEIGPGIKCNDSSEARCESASRVCA</sequence>
<dbReference type="GO" id="GO:0016787">
    <property type="term" value="F:hydrolase activity"/>
    <property type="evidence" value="ECO:0007669"/>
    <property type="project" value="UniProtKB-KW"/>
</dbReference>
<dbReference type="AlphaFoldDB" id="A0A5A7PBX8"/>
<feature type="non-terminal residue" evidence="2">
    <location>
        <position position="1"/>
    </location>
</feature>
<protein>
    <submittedName>
        <fullName evidence="2">Peptidyl-tRNA hydrolase II family protein</fullName>
    </submittedName>
</protein>
<dbReference type="OrthoDB" id="10545872at2759"/>
<dbReference type="EMBL" id="BKCP01004339">
    <property type="protein sequence ID" value="GER30339.1"/>
    <property type="molecule type" value="Genomic_DNA"/>
</dbReference>
<feature type="non-terminal residue" evidence="2">
    <location>
        <position position="202"/>
    </location>
</feature>
<reference evidence="3" key="1">
    <citation type="journal article" date="2019" name="Curr. Biol.">
        <title>Genome Sequence of Striga asiatica Provides Insight into the Evolution of Plant Parasitism.</title>
        <authorList>
            <person name="Yoshida S."/>
            <person name="Kim S."/>
            <person name="Wafula E.K."/>
            <person name="Tanskanen J."/>
            <person name="Kim Y.M."/>
            <person name="Honaas L."/>
            <person name="Yang Z."/>
            <person name="Spallek T."/>
            <person name="Conn C.E."/>
            <person name="Ichihashi Y."/>
            <person name="Cheong K."/>
            <person name="Cui S."/>
            <person name="Der J.P."/>
            <person name="Gundlach H."/>
            <person name="Jiao Y."/>
            <person name="Hori C."/>
            <person name="Ishida J.K."/>
            <person name="Kasahara H."/>
            <person name="Kiba T."/>
            <person name="Kim M.S."/>
            <person name="Koo N."/>
            <person name="Laohavisit A."/>
            <person name="Lee Y.H."/>
            <person name="Lumba S."/>
            <person name="McCourt P."/>
            <person name="Mortimer J.C."/>
            <person name="Mutuku J.M."/>
            <person name="Nomura T."/>
            <person name="Sasaki-Sekimoto Y."/>
            <person name="Seto Y."/>
            <person name="Wang Y."/>
            <person name="Wakatake T."/>
            <person name="Sakakibara H."/>
            <person name="Demura T."/>
            <person name="Yamaguchi S."/>
            <person name="Yoneyama K."/>
            <person name="Manabe R.I."/>
            <person name="Nelson D.C."/>
            <person name="Schulman A.H."/>
            <person name="Timko M.P."/>
            <person name="dePamphilis C.W."/>
            <person name="Choi D."/>
            <person name="Shirasu K."/>
        </authorList>
    </citation>
    <scope>NUCLEOTIDE SEQUENCE [LARGE SCALE GENOMIC DNA]</scope>
    <source>
        <strain evidence="3">cv. UVA1</strain>
    </source>
</reference>